<dbReference type="Proteomes" id="UP000253034">
    <property type="component" value="Unassembled WGS sequence"/>
</dbReference>
<keyword evidence="1" id="KW-0949">S-adenosyl-L-methionine</keyword>
<dbReference type="InterPro" id="IPR007197">
    <property type="entry name" value="rSAM"/>
</dbReference>
<dbReference type="Pfam" id="PF13186">
    <property type="entry name" value="SPASM"/>
    <property type="match status" value="1"/>
</dbReference>
<dbReference type="Gene3D" id="3.20.20.70">
    <property type="entry name" value="Aldolase class I"/>
    <property type="match status" value="1"/>
</dbReference>
<dbReference type="SMART" id="SM00729">
    <property type="entry name" value="Elp3"/>
    <property type="match status" value="1"/>
</dbReference>
<reference evidence="6 7" key="1">
    <citation type="submission" date="2018-07" db="EMBL/GenBank/DDBJ databases">
        <title>Genomic Encyclopedia of Type Strains, Phase IV (KMG-IV): sequencing the most valuable type-strain genomes for metagenomic binning, comparative biology and taxonomic classification.</title>
        <authorList>
            <person name="Goeker M."/>
        </authorList>
    </citation>
    <scope>NUCLEOTIDE SEQUENCE [LARGE SCALE GENOMIC DNA]</scope>
    <source>
        <strain evidence="6 7">DSM 27016</strain>
    </source>
</reference>
<dbReference type="InterPro" id="IPR019734">
    <property type="entry name" value="TPR_rpt"/>
</dbReference>
<dbReference type="PANTHER" id="PTHR11228:SF7">
    <property type="entry name" value="PQQA PEPTIDE CYCLASE"/>
    <property type="match status" value="1"/>
</dbReference>
<organism evidence="6 7">
    <name type="scientific">Anaerobacterium chartisolvens</name>
    <dbReference type="NCBI Taxonomy" id="1297424"/>
    <lineage>
        <taxon>Bacteria</taxon>
        <taxon>Bacillati</taxon>
        <taxon>Bacillota</taxon>
        <taxon>Clostridia</taxon>
        <taxon>Eubacteriales</taxon>
        <taxon>Oscillospiraceae</taxon>
        <taxon>Anaerobacterium</taxon>
    </lineage>
</organism>
<dbReference type="InterPro" id="IPR050377">
    <property type="entry name" value="Radical_SAM_PqqE_MftC-like"/>
</dbReference>
<dbReference type="PANTHER" id="PTHR11228">
    <property type="entry name" value="RADICAL SAM DOMAIN PROTEIN"/>
    <property type="match status" value="1"/>
</dbReference>
<dbReference type="GO" id="GO:0051536">
    <property type="term" value="F:iron-sulfur cluster binding"/>
    <property type="evidence" value="ECO:0007669"/>
    <property type="project" value="UniProtKB-KW"/>
</dbReference>
<dbReference type="InterPro" id="IPR023885">
    <property type="entry name" value="4Fe4S-binding_SPASM_dom"/>
</dbReference>
<protein>
    <submittedName>
        <fullName evidence="6">Radical SAM protein with 4Fe4S-binding SPASM domain</fullName>
    </submittedName>
</protein>
<name>A0A369AYH4_9FIRM</name>
<dbReference type="SFLD" id="SFLDG01386">
    <property type="entry name" value="main_SPASM_domain-containing"/>
    <property type="match status" value="1"/>
</dbReference>
<dbReference type="SFLD" id="SFLDS00029">
    <property type="entry name" value="Radical_SAM"/>
    <property type="match status" value="1"/>
</dbReference>
<evidence type="ECO:0000313" key="7">
    <source>
        <dbReference type="Proteomes" id="UP000253034"/>
    </source>
</evidence>
<evidence type="ECO:0000256" key="4">
    <source>
        <dbReference type="ARBA" id="ARBA00023014"/>
    </source>
</evidence>
<evidence type="ECO:0000313" key="6">
    <source>
        <dbReference type="EMBL" id="RCX13237.1"/>
    </source>
</evidence>
<keyword evidence="3" id="KW-0408">Iron</keyword>
<dbReference type="AlphaFoldDB" id="A0A369AYH4"/>
<dbReference type="EMBL" id="QPJT01000018">
    <property type="protein sequence ID" value="RCX13237.1"/>
    <property type="molecule type" value="Genomic_DNA"/>
</dbReference>
<dbReference type="Gene3D" id="1.25.40.10">
    <property type="entry name" value="Tetratricopeptide repeat domain"/>
    <property type="match status" value="1"/>
</dbReference>
<dbReference type="Pfam" id="PF14559">
    <property type="entry name" value="TPR_19"/>
    <property type="match status" value="1"/>
</dbReference>
<dbReference type="SUPFAM" id="SSF102114">
    <property type="entry name" value="Radical SAM enzymes"/>
    <property type="match status" value="1"/>
</dbReference>
<dbReference type="GO" id="GO:0046872">
    <property type="term" value="F:metal ion binding"/>
    <property type="evidence" value="ECO:0007669"/>
    <property type="project" value="UniProtKB-KW"/>
</dbReference>
<dbReference type="SFLD" id="SFLDG01067">
    <property type="entry name" value="SPASM/twitch_domain_containing"/>
    <property type="match status" value="1"/>
</dbReference>
<dbReference type="SMART" id="SM00028">
    <property type="entry name" value="TPR"/>
    <property type="match status" value="4"/>
</dbReference>
<keyword evidence="2" id="KW-0479">Metal-binding</keyword>
<keyword evidence="4" id="KW-0411">Iron-sulfur</keyword>
<keyword evidence="7" id="KW-1185">Reference proteome</keyword>
<sequence>MDYRPITSVWEITMGCNMRCKHCGSSCENAQEGELTTDEALKLCDDLGELGFEWITLSGGEPTTRKDWDVIARRLAQNGIIPNMITNGWLIDDKILDRAREAGINTIAVSVDGLCDTHDFIRKPGSFERIMNAFDLMKQKDLNYAAITTVNQQNIGELAELRELLITKGVKSWQLQIGLPMGNMADHGEMIMEPRHVNDIIDFAYETMQKGGIDIQLADCIGYYNVKEIEVRKSSLNMEQYVWQGCAAGKYGMGILHNGDIIGCTSVRDKQYVEGNVRITPVKEIWDNPQSFSWNRGLKKSDLKGLCSKCQYGGSCLGGCSNTRITMEGSLYAENKYCSYNFAVSKAQEQLKKIDSLELLRSKADKFLSVGNFQLAEILMSKAVELDSGNMDLLSVYGYVCFMLGNYDAAEKANRAVLKERPNDAYAHKGLGVTLCRMGSLEDGLAYLRKSIDLADENFFDPYFDLCMILIENGRNDEAFEVAEAARRKSPNFEERALQLHEQIKLISEAAAS</sequence>
<dbReference type="InterPro" id="IPR006638">
    <property type="entry name" value="Elp3/MiaA/NifB-like_rSAM"/>
</dbReference>
<comment type="caution">
    <text evidence="6">The sequence shown here is derived from an EMBL/GenBank/DDBJ whole genome shotgun (WGS) entry which is preliminary data.</text>
</comment>
<evidence type="ECO:0000259" key="5">
    <source>
        <dbReference type="PROSITE" id="PS51918"/>
    </source>
</evidence>
<evidence type="ECO:0000256" key="3">
    <source>
        <dbReference type="ARBA" id="ARBA00023004"/>
    </source>
</evidence>
<dbReference type="RefSeq" id="WP_114298655.1">
    <property type="nucleotide sequence ID" value="NZ_QPJT01000018.1"/>
</dbReference>
<dbReference type="NCBIfam" id="TIGR04085">
    <property type="entry name" value="rSAM_more_4Fe4S"/>
    <property type="match status" value="1"/>
</dbReference>
<evidence type="ECO:0000256" key="1">
    <source>
        <dbReference type="ARBA" id="ARBA00022691"/>
    </source>
</evidence>
<dbReference type="InterPro" id="IPR011990">
    <property type="entry name" value="TPR-like_helical_dom_sf"/>
</dbReference>
<dbReference type="CDD" id="cd01335">
    <property type="entry name" value="Radical_SAM"/>
    <property type="match status" value="1"/>
</dbReference>
<dbReference type="Pfam" id="PF04055">
    <property type="entry name" value="Radical_SAM"/>
    <property type="match status" value="1"/>
</dbReference>
<dbReference type="GO" id="GO:0003824">
    <property type="term" value="F:catalytic activity"/>
    <property type="evidence" value="ECO:0007669"/>
    <property type="project" value="InterPro"/>
</dbReference>
<dbReference type="InterPro" id="IPR013785">
    <property type="entry name" value="Aldolase_TIM"/>
</dbReference>
<gene>
    <name evidence="6" type="ORF">DFR58_11855</name>
</gene>
<accession>A0A369AYH4</accession>
<dbReference type="SUPFAM" id="SSF48452">
    <property type="entry name" value="TPR-like"/>
    <property type="match status" value="1"/>
</dbReference>
<dbReference type="OrthoDB" id="9810775at2"/>
<proteinExistence type="predicted"/>
<dbReference type="PROSITE" id="PS51918">
    <property type="entry name" value="RADICAL_SAM"/>
    <property type="match status" value="1"/>
</dbReference>
<feature type="domain" description="Radical SAM core" evidence="5">
    <location>
        <begin position="1"/>
        <end position="210"/>
    </location>
</feature>
<evidence type="ECO:0000256" key="2">
    <source>
        <dbReference type="ARBA" id="ARBA00022723"/>
    </source>
</evidence>
<dbReference type="InterPro" id="IPR058240">
    <property type="entry name" value="rSAM_sf"/>
</dbReference>